<dbReference type="Pfam" id="PF13460">
    <property type="entry name" value="NAD_binding_10"/>
    <property type="match status" value="1"/>
</dbReference>
<dbReference type="GO" id="GO:0044877">
    <property type="term" value="F:protein-containing complex binding"/>
    <property type="evidence" value="ECO:0007669"/>
    <property type="project" value="TreeGrafter"/>
</dbReference>
<gene>
    <name evidence="2" type="ORF">G6F64_011034</name>
</gene>
<dbReference type="AlphaFoldDB" id="A0A9P6X009"/>
<reference evidence="2" key="1">
    <citation type="journal article" date="2020" name="Microb. Genom.">
        <title>Genetic diversity of clinical and environmental Mucorales isolates obtained from an investigation of mucormycosis cases among solid organ transplant recipients.</title>
        <authorList>
            <person name="Nguyen M.H."/>
            <person name="Kaul D."/>
            <person name="Muto C."/>
            <person name="Cheng S.J."/>
            <person name="Richter R.A."/>
            <person name="Bruno V.M."/>
            <person name="Liu G."/>
            <person name="Beyhan S."/>
            <person name="Sundermann A.J."/>
            <person name="Mounaud S."/>
            <person name="Pasculle A.W."/>
            <person name="Nierman W.C."/>
            <person name="Driscoll E."/>
            <person name="Cumbie R."/>
            <person name="Clancy C.J."/>
            <person name="Dupont C.L."/>
        </authorList>
    </citation>
    <scope>NUCLEOTIDE SEQUENCE</scope>
    <source>
        <strain evidence="2">GL11</strain>
    </source>
</reference>
<dbReference type="Gene3D" id="3.40.50.720">
    <property type="entry name" value="NAD(P)-binding Rossmann-like Domain"/>
    <property type="match status" value="1"/>
</dbReference>
<accession>A0A9P6X009</accession>
<dbReference type="EMBL" id="JAANQT010002501">
    <property type="protein sequence ID" value="KAG1302315.1"/>
    <property type="molecule type" value="Genomic_DNA"/>
</dbReference>
<dbReference type="PANTHER" id="PTHR12126">
    <property type="entry name" value="NADH-UBIQUINONE OXIDOREDUCTASE 39 KDA SUBUNIT-RELATED"/>
    <property type="match status" value="1"/>
</dbReference>
<evidence type="ECO:0000313" key="2">
    <source>
        <dbReference type="EMBL" id="KAG1302315.1"/>
    </source>
</evidence>
<dbReference type="InterPro" id="IPR016040">
    <property type="entry name" value="NAD(P)-bd_dom"/>
</dbReference>
<dbReference type="InterPro" id="IPR051207">
    <property type="entry name" value="ComplexI_NDUFA9_subunit"/>
</dbReference>
<sequence>MLTPIAVKQIGRSNVIAKVATVSQTRSVHDLTFRKKTEQPMIRYGLGGRSSTNGHIATVFGCTGFLGRYVVNRLAQQGTQVVVAYRDPDEARHLKVTGDLGQIVPLEFDLRNKEQLAECVRHSDIVYNLIGRDYETKNFTFENVHVDGTRALAEACVENGVARFVQVSALNASEDSPSKFLRTKALGEKVAREIIPETTVVRPGIMWGHEDRFLNRIGDGDGWQYWVNQGNTKILPVSAIDVAQALEVMLTAESTMGKTYELYGPKEYKVKEIYELAREISMQPLPIRNVPDSVLKFMATIVDKLPYNQQVSPDLIERLKMDDKPTPGALTFKDLYIEPTQLETVAIHFLRRFRSNAVFDLPYEKGEGQVKKGVYHLID</sequence>
<dbReference type="OrthoDB" id="275457at2759"/>
<dbReference type="InterPro" id="IPR036291">
    <property type="entry name" value="NAD(P)-bd_dom_sf"/>
</dbReference>
<dbReference type="CDD" id="cd05271">
    <property type="entry name" value="NDUFA9_like_SDR_a"/>
    <property type="match status" value="1"/>
</dbReference>
<name>A0A9P6X009_RHIOR</name>
<dbReference type="Proteomes" id="UP000716291">
    <property type="component" value="Unassembled WGS sequence"/>
</dbReference>
<evidence type="ECO:0000259" key="1">
    <source>
        <dbReference type="Pfam" id="PF13460"/>
    </source>
</evidence>
<feature type="domain" description="NAD(P)-binding" evidence="1">
    <location>
        <begin position="61"/>
        <end position="185"/>
    </location>
</feature>
<evidence type="ECO:0000313" key="3">
    <source>
        <dbReference type="Proteomes" id="UP000716291"/>
    </source>
</evidence>
<proteinExistence type="predicted"/>
<protein>
    <recommendedName>
        <fullName evidence="1">NAD(P)-binding domain-containing protein</fullName>
    </recommendedName>
</protein>
<comment type="caution">
    <text evidence="2">The sequence shown here is derived from an EMBL/GenBank/DDBJ whole genome shotgun (WGS) entry which is preliminary data.</text>
</comment>
<dbReference type="GO" id="GO:0005739">
    <property type="term" value="C:mitochondrion"/>
    <property type="evidence" value="ECO:0007669"/>
    <property type="project" value="TreeGrafter"/>
</dbReference>
<organism evidence="2 3">
    <name type="scientific">Rhizopus oryzae</name>
    <name type="common">Mucormycosis agent</name>
    <name type="synonym">Rhizopus arrhizus var. delemar</name>
    <dbReference type="NCBI Taxonomy" id="64495"/>
    <lineage>
        <taxon>Eukaryota</taxon>
        <taxon>Fungi</taxon>
        <taxon>Fungi incertae sedis</taxon>
        <taxon>Mucoromycota</taxon>
        <taxon>Mucoromycotina</taxon>
        <taxon>Mucoromycetes</taxon>
        <taxon>Mucorales</taxon>
        <taxon>Mucorineae</taxon>
        <taxon>Rhizopodaceae</taxon>
        <taxon>Rhizopus</taxon>
    </lineage>
</organism>
<dbReference type="PANTHER" id="PTHR12126:SF11">
    <property type="entry name" value="NADH DEHYDROGENASE [UBIQUINONE] 1 ALPHA SUBCOMPLEX SUBUNIT 9, MITOCHONDRIAL"/>
    <property type="match status" value="1"/>
</dbReference>
<dbReference type="SUPFAM" id="SSF51735">
    <property type="entry name" value="NAD(P)-binding Rossmann-fold domains"/>
    <property type="match status" value="1"/>
</dbReference>
<keyword evidence="3" id="KW-1185">Reference proteome</keyword>